<dbReference type="GO" id="GO:0016853">
    <property type="term" value="F:isomerase activity"/>
    <property type="evidence" value="ECO:0007669"/>
    <property type="project" value="UniProtKB-KW"/>
</dbReference>
<dbReference type="Proteomes" id="UP000192666">
    <property type="component" value="Unassembled WGS sequence"/>
</dbReference>
<dbReference type="AlphaFoldDB" id="A0A1V8PS45"/>
<keyword evidence="2" id="KW-0413">Isomerase</keyword>
<feature type="domain" description="Fumarylacetoacetase-like C-terminal" evidence="1">
    <location>
        <begin position="2"/>
        <end position="44"/>
    </location>
</feature>
<gene>
    <name evidence="2" type="ORF">B5782_0201</name>
</gene>
<dbReference type="SUPFAM" id="SSF56529">
    <property type="entry name" value="FAH"/>
    <property type="match status" value="1"/>
</dbReference>
<name>A0A1V8PS45_9BIFI</name>
<dbReference type="Pfam" id="PF01557">
    <property type="entry name" value="FAA_hydrolase"/>
    <property type="match status" value="1"/>
</dbReference>
<dbReference type="EMBL" id="NAQA01000002">
    <property type="protein sequence ID" value="OQM51511.1"/>
    <property type="molecule type" value="Genomic_DNA"/>
</dbReference>
<dbReference type="InterPro" id="IPR011234">
    <property type="entry name" value="Fumarylacetoacetase-like_C"/>
</dbReference>
<proteinExistence type="predicted"/>
<evidence type="ECO:0000259" key="1">
    <source>
        <dbReference type="Pfam" id="PF01557"/>
    </source>
</evidence>
<accession>A0A1V8PS45</accession>
<reference evidence="2 3" key="1">
    <citation type="submission" date="2017-03" db="EMBL/GenBank/DDBJ databases">
        <title>Maternal inheritance of bifidobacteria.</title>
        <authorList>
            <person name="Lugli G.A."/>
            <person name="Duranti S."/>
            <person name="Milani C."/>
            <person name="Mancabelli L."/>
        </authorList>
    </citation>
    <scope>NUCLEOTIDE SEQUENCE [LARGE SCALE GENOMIC DNA]</scope>
    <source>
        <strain evidence="2 3">1899B</strain>
    </source>
</reference>
<organism evidence="2 3">
    <name type="scientific">Bifidobacterium catenulatum</name>
    <dbReference type="NCBI Taxonomy" id="1686"/>
    <lineage>
        <taxon>Bacteria</taxon>
        <taxon>Bacillati</taxon>
        <taxon>Actinomycetota</taxon>
        <taxon>Actinomycetes</taxon>
        <taxon>Bifidobacteriales</taxon>
        <taxon>Bifidobacteriaceae</taxon>
        <taxon>Bifidobacterium</taxon>
    </lineage>
</organism>
<sequence length="64" mass="6925">MNFEPEAAVVISRVAKNVTVENAMYYMFGCTCVTDVTLRDLQGLDPCGRASRASTLPARSARGL</sequence>
<dbReference type="Gene3D" id="3.90.850.10">
    <property type="entry name" value="Fumarylacetoacetase-like, C-terminal domain"/>
    <property type="match status" value="1"/>
</dbReference>
<evidence type="ECO:0000313" key="3">
    <source>
        <dbReference type="Proteomes" id="UP000192666"/>
    </source>
</evidence>
<comment type="caution">
    <text evidence="2">The sequence shown here is derived from an EMBL/GenBank/DDBJ whole genome shotgun (WGS) entry which is preliminary data.</text>
</comment>
<protein>
    <submittedName>
        <fullName evidence="2">2-hydroxyhepta-2,4-diene-1,7-dioate isomerase</fullName>
    </submittedName>
</protein>
<dbReference type="InterPro" id="IPR036663">
    <property type="entry name" value="Fumarylacetoacetase_C_sf"/>
</dbReference>
<evidence type="ECO:0000313" key="2">
    <source>
        <dbReference type="EMBL" id="OQM51511.1"/>
    </source>
</evidence>